<evidence type="ECO:0000256" key="2">
    <source>
        <dbReference type="SAM" id="SignalP"/>
    </source>
</evidence>
<evidence type="ECO:0000256" key="1">
    <source>
        <dbReference type="SAM" id="MobiDB-lite"/>
    </source>
</evidence>
<evidence type="ECO:0000313" key="3">
    <source>
        <dbReference type="EMBL" id="KAK9020789.1"/>
    </source>
</evidence>
<dbReference type="EMBL" id="JBBPBN010000016">
    <property type="protein sequence ID" value="KAK9020789.1"/>
    <property type="molecule type" value="Genomic_DNA"/>
</dbReference>
<gene>
    <name evidence="3" type="ORF">V6N11_010803</name>
</gene>
<evidence type="ECO:0008006" key="5">
    <source>
        <dbReference type="Google" id="ProtNLM"/>
    </source>
</evidence>
<feature type="signal peptide" evidence="2">
    <location>
        <begin position="1"/>
        <end position="22"/>
    </location>
</feature>
<feature type="chain" id="PRO_5046420635" description="Secreted protein" evidence="2">
    <location>
        <begin position="23"/>
        <end position="118"/>
    </location>
</feature>
<accession>A0ABR2S6G8</accession>
<sequence>MSCCYCLRVVATLALRFAMCGSRNTNLFVVQLLFEGGGGTDVFTISKCGNNDAPTRLGNLSPPYSHPLMAVQLWTKVQKMKRLQIFERRRWQQPFHRMQSELNKQDAGESGTDSFGIS</sequence>
<organism evidence="3 4">
    <name type="scientific">Hibiscus sabdariffa</name>
    <name type="common">roselle</name>
    <dbReference type="NCBI Taxonomy" id="183260"/>
    <lineage>
        <taxon>Eukaryota</taxon>
        <taxon>Viridiplantae</taxon>
        <taxon>Streptophyta</taxon>
        <taxon>Embryophyta</taxon>
        <taxon>Tracheophyta</taxon>
        <taxon>Spermatophyta</taxon>
        <taxon>Magnoliopsida</taxon>
        <taxon>eudicotyledons</taxon>
        <taxon>Gunneridae</taxon>
        <taxon>Pentapetalae</taxon>
        <taxon>rosids</taxon>
        <taxon>malvids</taxon>
        <taxon>Malvales</taxon>
        <taxon>Malvaceae</taxon>
        <taxon>Malvoideae</taxon>
        <taxon>Hibiscus</taxon>
    </lineage>
</organism>
<name>A0ABR2S6G8_9ROSI</name>
<feature type="region of interest" description="Disordered" evidence="1">
    <location>
        <begin position="97"/>
        <end position="118"/>
    </location>
</feature>
<evidence type="ECO:0000313" key="4">
    <source>
        <dbReference type="Proteomes" id="UP001396334"/>
    </source>
</evidence>
<dbReference type="Proteomes" id="UP001396334">
    <property type="component" value="Unassembled WGS sequence"/>
</dbReference>
<keyword evidence="4" id="KW-1185">Reference proteome</keyword>
<keyword evidence="2" id="KW-0732">Signal</keyword>
<protein>
    <recommendedName>
        <fullName evidence="5">Secreted protein</fullName>
    </recommendedName>
</protein>
<reference evidence="3 4" key="1">
    <citation type="journal article" date="2024" name="G3 (Bethesda)">
        <title>Genome assembly of Hibiscus sabdariffa L. provides insights into metabolisms of medicinal natural products.</title>
        <authorList>
            <person name="Kim T."/>
        </authorList>
    </citation>
    <scope>NUCLEOTIDE SEQUENCE [LARGE SCALE GENOMIC DNA]</scope>
    <source>
        <strain evidence="3">TK-2024</strain>
        <tissue evidence="3">Old leaves</tissue>
    </source>
</reference>
<comment type="caution">
    <text evidence="3">The sequence shown here is derived from an EMBL/GenBank/DDBJ whole genome shotgun (WGS) entry which is preliminary data.</text>
</comment>
<proteinExistence type="predicted"/>